<comment type="subcellular location">
    <subcellularLocation>
        <location evidence="1">Membrane</location>
        <topology evidence="1">Multi-pass membrane protein</topology>
    </subcellularLocation>
</comment>
<name>A0AAV9P5N6_9PEZI</name>
<feature type="transmembrane region" description="Helical" evidence="3">
    <location>
        <begin position="59"/>
        <end position="77"/>
    </location>
</feature>
<feature type="transmembrane region" description="Helical" evidence="3">
    <location>
        <begin position="112"/>
        <end position="132"/>
    </location>
</feature>
<feature type="transmembrane region" description="Helical" evidence="3">
    <location>
        <begin position="194"/>
        <end position="214"/>
    </location>
</feature>
<dbReference type="Pfam" id="PF07690">
    <property type="entry name" value="MFS_1"/>
    <property type="match status" value="1"/>
</dbReference>
<keyword evidence="3" id="KW-1133">Transmembrane helix</keyword>
<dbReference type="PANTHER" id="PTHR23520">
    <property type="entry name" value="TRANSPORTER, PUTATIVE (AFU_ORTHOLOGUE AFUA_3G04000)-RELATED"/>
    <property type="match status" value="1"/>
</dbReference>
<keyword evidence="6" id="KW-1185">Reference proteome</keyword>
<dbReference type="InterPro" id="IPR020846">
    <property type="entry name" value="MFS_dom"/>
</dbReference>
<evidence type="ECO:0000259" key="4">
    <source>
        <dbReference type="PROSITE" id="PS50850"/>
    </source>
</evidence>
<comment type="caution">
    <text evidence="5">The sequence shown here is derived from an EMBL/GenBank/DDBJ whole genome shotgun (WGS) entry which is preliminary data.</text>
</comment>
<dbReference type="GO" id="GO:0022857">
    <property type="term" value="F:transmembrane transporter activity"/>
    <property type="evidence" value="ECO:0007669"/>
    <property type="project" value="InterPro"/>
</dbReference>
<reference evidence="5 6" key="1">
    <citation type="submission" date="2023-08" db="EMBL/GenBank/DDBJ databases">
        <title>Black Yeasts Isolated from many extreme environments.</title>
        <authorList>
            <person name="Coleine C."/>
            <person name="Stajich J.E."/>
            <person name="Selbmann L."/>
        </authorList>
    </citation>
    <scope>NUCLEOTIDE SEQUENCE [LARGE SCALE GENOMIC DNA]</scope>
    <source>
        <strain evidence="5 6">CCFEE 5935</strain>
    </source>
</reference>
<dbReference type="PANTHER" id="PTHR23520:SF5">
    <property type="entry name" value="TRANSPORTER, PUTATIVE (AFU_ORTHOLOGUE AFUA_3G04000)-RELATED"/>
    <property type="match status" value="1"/>
</dbReference>
<dbReference type="RefSeq" id="XP_064657614.1">
    <property type="nucleotide sequence ID" value="XM_064803813.1"/>
</dbReference>
<protein>
    <recommendedName>
        <fullName evidence="4">Major facilitator superfamily (MFS) profile domain-containing protein</fullName>
    </recommendedName>
</protein>
<feature type="transmembrane region" description="Helical" evidence="3">
    <location>
        <begin position="432"/>
        <end position="455"/>
    </location>
</feature>
<dbReference type="Proteomes" id="UP001337655">
    <property type="component" value="Unassembled WGS sequence"/>
</dbReference>
<feature type="compositionally biased region" description="Acidic residues" evidence="2">
    <location>
        <begin position="494"/>
        <end position="504"/>
    </location>
</feature>
<evidence type="ECO:0000256" key="2">
    <source>
        <dbReference type="SAM" id="MobiDB-lite"/>
    </source>
</evidence>
<proteinExistence type="predicted"/>
<keyword evidence="3" id="KW-0812">Transmembrane</keyword>
<dbReference type="GeneID" id="89927911"/>
<dbReference type="InterPro" id="IPR036259">
    <property type="entry name" value="MFS_trans_sf"/>
</dbReference>
<feature type="transmembrane region" description="Helical" evidence="3">
    <location>
        <begin position="152"/>
        <end position="174"/>
    </location>
</feature>
<feature type="transmembrane region" description="Helical" evidence="3">
    <location>
        <begin position="316"/>
        <end position="335"/>
    </location>
</feature>
<dbReference type="GO" id="GO:0000329">
    <property type="term" value="C:fungal-type vacuole membrane"/>
    <property type="evidence" value="ECO:0007669"/>
    <property type="project" value="TreeGrafter"/>
</dbReference>
<organism evidence="5 6">
    <name type="scientific">Saxophila tyrrhenica</name>
    <dbReference type="NCBI Taxonomy" id="1690608"/>
    <lineage>
        <taxon>Eukaryota</taxon>
        <taxon>Fungi</taxon>
        <taxon>Dikarya</taxon>
        <taxon>Ascomycota</taxon>
        <taxon>Pezizomycotina</taxon>
        <taxon>Dothideomycetes</taxon>
        <taxon>Dothideomycetidae</taxon>
        <taxon>Mycosphaerellales</taxon>
        <taxon>Extremaceae</taxon>
        <taxon>Saxophila</taxon>
    </lineage>
</organism>
<keyword evidence="3" id="KW-0472">Membrane</keyword>
<feature type="domain" description="Major facilitator superfamily (MFS) profile" evidence="4">
    <location>
        <begin position="23"/>
        <end position="458"/>
    </location>
</feature>
<evidence type="ECO:0000256" key="3">
    <source>
        <dbReference type="SAM" id="Phobius"/>
    </source>
</evidence>
<evidence type="ECO:0000256" key="1">
    <source>
        <dbReference type="ARBA" id="ARBA00004141"/>
    </source>
</evidence>
<dbReference type="SUPFAM" id="SSF103473">
    <property type="entry name" value="MFS general substrate transporter"/>
    <property type="match status" value="1"/>
</dbReference>
<dbReference type="AlphaFoldDB" id="A0AAV9P5N6"/>
<evidence type="ECO:0000313" key="5">
    <source>
        <dbReference type="EMBL" id="KAK5168004.1"/>
    </source>
</evidence>
<dbReference type="PROSITE" id="PS50850">
    <property type="entry name" value="MFS"/>
    <property type="match status" value="1"/>
</dbReference>
<feature type="transmembrane region" description="Helical" evidence="3">
    <location>
        <begin position="277"/>
        <end position="304"/>
    </location>
</feature>
<feature type="transmembrane region" description="Helical" evidence="3">
    <location>
        <begin position="89"/>
        <end position="106"/>
    </location>
</feature>
<sequence length="519" mass="57575">MAFLEWAIHETSLHSLVNAGSRDIYLILFLRFLRMFAYGGAALVVGIFLYSIGNDGKQLAMFLSMTLLGDAVISYFLTVKADRIGRRRVLVVGSLLMTAAGVVFAISTNYYLLLFAAIVGVISPGAHEVGPFRAVQESILAQLTPIEARTDVYAWFSVMSTVGMATGLFSAGWITHFVRNRYEWDWKDPRVYPYVFAVYAIVGLIKACVTLLLTQKCEPDEFARRELDLADREATAPLLNDGYRRTHRRGVSGKATGAVRGIWRTLTTTLSADSRRILVRLCVLFAVNSVAAGMLPVTVVSWYLNWRFSWFVLYRVGYAMAGIWILASIANLFSASVARRVGLVRAMVFTHLPSAIFLAFIPLAEDWKLVFMLLLASSVFASMDQAPRTAFVAACFSSSERTAVMGTINLVRTVASIGGPILAGYFHDRDLWRITFLLAAALKVLYDVGLLVMFLKTKLPEYENGPREVTVTDVDVDILLSDSETFQRPPYDSLEAEDMEEDDAASLNKATTERVESVG</sequence>
<dbReference type="Gene3D" id="1.20.1250.20">
    <property type="entry name" value="MFS general substrate transporter like domains"/>
    <property type="match status" value="1"/>
</dbReference>
<feature type="transmembrane region" description="Helical" evidence="3">
    <location>
        <begin position="32"/>
        <end position="53"/>
    </location>
</feature>
<gene>
    <name evidence="5" type="ORF">LTR77_006571</name>
</gene>
<accession>A0AAV9P5N6</accession>
<dbReference type="InterPro" id="IPR011701">
    <property type="entry name" value="MFS"/>
</dbReference>
<feature type="region of interest" description="Disordered" evidence="2">
    <location>
        <begin position="483"/>
        <end position="519"/>
    </location>
</feature>
<evidence type="ECO:0000313" key="6">
    <source>
        <dbReference type="Proteomes" id="UP001337655"/>
    </source>
</evidence>
<feature type="transmembrane region" description="Helical" evidence="3">
    <location>
        <begin position="342"/>
        <end position="361"/>
    </location>
</feature>
<dbReference type="EMBL" id="JAVRRT010000010">
    <property type="protein sequence ID" value="KAK5168004.1"/>
    <property type="molecule type" value="Genomic_DNA"/>
</dbReference>